<dbReference type="AlphaFoldDB" id="A0A444QFV2"/>
<feature type="compositionally biased region" description="Basic and acidic residues" evidence="1">
    <location>
        <begin position="161"/>
        <end position="171"/>
    </location>
</feature>
<reference evidence="3 4" key="1">
    <citation type="submission" date="2018-12" db="EMBL/GenBank/DDBJ databases">
        <authorList>
            <person name="Li F."/>
        </authorList>
    </citation>
    <scope>NUCLEOTIDE SEQUENCE [LARGE SCALE GENOMIC DNA]</scope>
    <source>
        <strain evidence="3 4">8H24J-4-2</strain>
    </source>
</reference>
<feature type="compositionally biased region" description="Basic residues" evidence="1">
    <location>
        <begin position="76"/>
        <end position="86"/>
    </location>
</feature>
<dbReference type="PANTHER" id="PTHR43190">
    <property type="entry name" value="N-ACETYL-D-GLUCOSAMINE KINASE"/>
    <property type="match status" value="1"/>
</dbReference>
<evidence type="ECO:0000313" key="4">
    <source>
        <dbReference type="Proteomes" id="UP000288603"/>
    </source>
</evidence>
<proteinExistence type="predicted"/>
<feature type="compositionally biased region" description="Basic residues" evidence="1">
    <location>
        <begin position="30"/>
        <end position="46"/>
    </location>
</feature>
<dbReference type="Proteomes" id="UP000288603">
    <property type="component" value="Unassembled WGS sequence"/>
</dbReference>
<dbReference type="SUPFAM" id="SSF53067">
    <property type="entry name" value="Actin-like ATPase domain"/>
    <property type="match status" value="1"/>
</dbReference>
<dbReference type="OrthoDB" id="63487at2"/>
<gene>
    <name evidence="3" type="ORF">ELQ92_04475</name>
</gene>
<evidence type="ECO:0000259" key="2">
    <source>
        <dbReference type="Pfam" id="PF01869"/>
    </source>
</evidence>
<keyword evidence="4" id="KW-1185">Reference proteome</keyword>
<feature type="compositionally biased region" description="Basic residues" evidence="1">
    <location>
        <begin position="148"/>
        <end position="160"/>
    </location>
</feature>
<feature type="domain" description="ATPase BadF/BadG/BcrA/BcrD type" evidence="2">
    <location>
        <begin position="232"/>
        <end position="463"/>
    </location>
</feature>
<name>A0A444QFV2_9MICO</name>
<dbReference type="Pfam" id="PF01869">
    <property type="entry name" value="BcrAD_BadFG"/>
    <property type="match status" value="1"/>
</dbReference>
<dbReference type="InterPro" id="IPR002731">
    <property type="entry name" value="ATPase_BadF"/>
</dbReference>
<feature type="region of interest" description="Disordered" evidence="1">
    <location>
        <begin position="1"/>
        <end position="176"/>
    </location>
</feature>
<feature type="compositionally biased region" description="Basic and acidic residues" evidence="1">
    <location>
        <begin position="20"/>
        <end position="29"/>
    </location>
</feature>
<dbReference type="PANTHER" id="PTHR43190:SF3">
    <property type="entry name" value="N-ACETYL-D-GLUCOSAMINE KINASE"/>
    <property type="match status" value="1"/>
</dbReference>
<evidence type="ECO:0000313" key="3">
    <source>
        <dbReference type="EMBL" id="RWZ68472.1"/>
    </source>
</evidence>
<dbReference type="InterPro" id="IPR043129">
    <property type="entry name" value="ATPase_NBD"/>
</dbReference>
<protein>
    <recommendedName>
        <fullName evidence="2">ATPase BadF/BadG/BcrA/BcrD type domain-containing protein</fullName>
    </recommendedName>
</protein>
<sequence length="481" mass="51270">MGRRRRRGRGVGRRRGAGAGRDDRRDRLPAIRRLRRALRRAVRRRGGRPDAEGGAEDPGDRHGDAALPARADGRGGRHRARRRRRCARGDPRRSARRAVEHPAVRHRPQRPAPHDRSRAGHRTPRRPLRRPRLLDRGICRHPAPRTAGLRRPRHRHRRARVHETRHQDRPSGRTMSGGVIAGLDVGGTKAHLLAVGAHDGDTVVDRVVSNRGWTGLGDLERRDVLARMALEHFAGLEVTAMVAGVHGSDSPEQQRILTSGLAGGFLVAEVVNDSELILPAGGRSTGTGVVAGTGSSATSRTADGSSFTVGGWGWALGDDGGAVAIVRDAARSVLEAADALDTDLLVPALLNALDVGHPHDLGHLLASTEPTDWAVTARAVFEAAEQGSPRAVAVIEANAAALADLLGVIRRRGGDISIVVAGGGVMTGQPSFYAAFRRAVEERHGDDAQVALLSAPPVVGAVALARDLVDTPTRPDIGRTP</sequence>
<feature type="compositionally biased region" description="Basic residues" evidence="1">
    <location>
        <begin position="1"/>
        <end position="16"/>
    </location>
</feature>
<organism evidence="3 4">
    <name type="scientific">Labedella populi</name>
    <dbReference type="NCBI Taxonomy" id="2498850"/>
    <lineage>
        <taxon>Bacteria</taxon>
        <taxon>Bacillati</taxon>
        <taxon>Actinomycetota</taxon>
        <taxon>Actinomycetes</taxon>
        <taxon>Micrococcales</taxon>
        <taxon>Microbacteriaceae</taxon>
        <taxon>Labedella</taxon>
    </lineage>
</organism>
<dbReference type="EMBL" id="RZNC01000001">
    <property type="protein sequence ID" value="RWZ68472.1"/>
    <property type="molecule type" value="Genomic_DNA"/>
</dbReference>
<evidence type="ECO:0000256" key="1">
    <source>
        <dbReference type="SAM" id="MobiDB-lite"/>
    </source>
</evidence>
<accession>A0A444QFV2</accession>
<feature type="compositionally biased region" description="Basic residues" evidence="1">
    <location>
        <begin position="119"/>
        <end position="131"/>
    </location>
</feature>
<feature type="compositionally biased region" description="Basic and acidic residues" evidence="1">
    <location>
        <begin position="87"/>
        <end position="103"/>
    </location>
</feature>
<dbReference type="Gene3D" id="3.30.420.40">
    <property type="match status" value="2"/>
</dbReference>
<dbReference type="InterPro" id="IPR052519">
    <property type="entry name" value="Euk-type_GlcNAc_Kinase"/>
</dbReference>
<comment type="caution">
    <text evidence="3">The sequence shown here is derived from an EMBL/GenBank/DDBJ whole genome shotgun (WGS) entry which is preliminary data.</text>
</comment>